<dbReference type="AlphaFoldDB" id="A0A0P1AS04"/>
<evidence type="ECO:0000313" key="2">
    <source>
        <dbReference type="Proteomes" id="UP000054928"/>
    </source>
</evidence>
<protein>
    <submittedName>
        <fullName evidence="1">Uncharacterized protein</fullName>
    </submittedName>
</protein>
<accession>A0A0P1AS04</accession>
<organism evidence="1 2">
    <name type="scientific">Plasmopara halstedii</name>
    <name type="common">Downy mildew of sunflower</name>
    <dbReference type="NCBI Taxonomy" id="4781"/>
    <lineage>
        <taxon>Eukaryota</taxon>
        <taxon>Sar</taxon>
        <taxon>Stramenopiles</taxon>
        <taxon>Oomycota</taxon>
        <taxon>Peronosporomycetes</taxon>
        <taxon>Peronosporales</taxon>
        <taxon>Peronosporaceae</taxon>
        <taxon>Plasmopara</taxon>
    </lineage>
</organism>
<dbReference type="Proteomes" id="UP000054928">
    <property type="component" value="Unassembled WGS sequence"/>
</dbReference>
<evidence type="ECO:0000313" key="1">
    <source>
        <dbReference type="EMBL" id="CEG44390.1"/>
    </source>
</evidence>
<keyword evidence="2" id="KW-1185">Reference proteome</keyword>
<dbReference type="EMBL" id="CCYD01001204">
    <property type="protein sequence ID" value="CEG44390.1"/>
    <property type="molecule type" value="Genomic_DNA"/>
</dbReference>
<dbReference type="GeneID" id="36395813"/>
<dbReference type="RefSeq" id="XP_024580759.1">
    <property type="nucleotide sequence ID" value="XM_024730487.1"/>
</dbReference>
<reference evidence="2" key="1">
    <citation type="submission" date="2014-09" db="EMBL/GenBank/DDBJ databases">
        <authorList>
            <person name="Sharma Rahul"/>
            <person name="Thines Marco"/>
        </authorList>
    </citation>
    <scope>NUCLEOTIDE SEQUENCE [LARGE SCALE GENOMIC DNA]</scope>
</reference>
<name>A0A0P1AS04_PLAHL</name>
<sequence>MSDSGKESSFQQYTKKMRIVKKASAQRSSLSEWLYDYLPSLTVLLTKRIHLDPNVCQSIEADG</sequence>
<proteinExistence type="predicted"/>